<evidence type="ECO:0000256" key="1">
    <source>
        <dbReference type="SAM" id="MobiDB-lite"/>
    </source>
</evidence>
<accession>A0A1I8IXH4</accession>
<protein>
    <submittedName>
        <fullName evidence="5">Staphylococcal nuclease domain-containing protein 1</fullName>
    </submittedName>
</protein>
<dbReference type="Pfam" id="PF00567">
    <property type="entry name" value="TUDOR"/>
    <property type="match status" value="1"/>
</dbReference>
<dbReference type="PROSITE" id="PS50304">
    <property type="entry name" value="TUDOR"/>
    <property type="match status" value="1"/>
</dbReference>
<feature type="domain" description="Tudor" evidence="2">
    <location>
        <begin position="783"/>
        <end position="844"/>
    </location>
</feature>
<dbReference type="InterPro" id="IPR035437">
    <property type="entry name" value="SNase_OB-fold_sf"/>
</dbReference>
<evidence type="ECO:0000259" key="2">
    <source>
        <dbReference type="PROSITE" id="PS50304"/>
    </source>
</evidence>
<feature type="domain" description="TNase-like" evidence="3">
    <location>
        <begin position="444"/>
        <end position="587"/>
    </location>
</feature>
<proteinExistence type="predicted"/>
<name>A0A1I8IXH4_9PLAT</name>
<dbReference type="InterPro" id="IPR016071">
    <property type="entry name" value="Staphylococal_nuclease_OB-fold"/>
</dbReference>
<dbReference type="Proteomes" id="UP000095280">
    <property type="component" value="Unplaced"/>
</dbReference>
<organism evidence="4 5">
    <name type="scientific">Macrostomum lignano</name>
    <dbReference type="NCBI Taxonomy" id="282301"/>
    <lineage>
        <taxon>Eukaryota</taxon>
        <taxon>Metazoa</taxon>
        <taxon>Spiralia</taxon>
        <taxon>Lophotrochozoa</taxon>
        <taxon>Platyhelminthes</taxon>
        <taxon>Rhabditophora</taxon>
        <taxon>Macrostomorpha</taxon>
        <taxon>Macrostomida</taxon>
        <taxon>Macrostomidae</taxon>
        <taxon>Macrostomum</taxon>
    </lineage>
</organism>
<dbReference type="GO" id="GO:0016787">
    <property type="term" value="F:hydrolase activity"/>
    <property type="evidence" value="ECO:0007669"/>
    <property type="project" value="UniProtKB-KW"/>
</dbReference>
<reference evidence="5" key="1">
    <citation type="submission" date="2016-11" db="UniProtKB">
        <authorList>
            <consortium name="WormBaseParasite"/>
        </authorList>
    </citation>
    <scope>IDENTIFICATION</scope>
</reference>
<dbReference type="Gene3D" id="2.30.30.140">
    <property type="match status" value="1"/>
</dbReference>
<dbReference type="SUPFAM" id="SSF50199">
    <property type="entry name" value="Staphylococcal nuclease"/>
    <property type="match status" value="3"/>
</dbReference>
<dbReference type="AlphaFoldDB" id="A0A1I8IXH4"/>
<dbReference type="SMART" id="SM00318">
    <property type="entry name" value="SNc"/>
    <property type="match status" value="1"/>
</dbReference>
<dbReference type="SUPFAM" id="SSF63748">
    <property type="entry name" value="Tudor/PWWP/MBT"/>
    <property type="match status" value="1"/>
</dbReference>
<dbReference type="PROSITE" id="PS50830">
    <property type="entry name" value="TNASE_3"/>
    <property type="match status" value="1"/>
</dbReference>
<dbReference type="Gene3D" id="2.40.50.90">
    <property type="match status" value="4"/>
</dbReference>
<dbReference type="PANTHER" id="PTHR12302:SF2">
    <property type="entry name" value="STAPHYLOCOCCAL NUCLEASE DOMAIN-CONTAINING PROTEIN 1"/>
    <property type="match status" value="1"/>
</dbReference>
<evidence type="ECO:0000259" key="3">
    <source>
        <dbReference type="PROSITE" id="PS50830"/>
    </source>
</evidence>
<dbReference type="FunFam" id="2.30.30.140:FF:000018">
    <property type="entry name" value="Serine/threonine-protein kinase 31"/>
    <property type="match status" value="1"/>
</dbReference>
<dbReference type="PANTHER" id="PTHR12302">
    <property type="entry name" value="EBNA2 BINDING PROTEIN P100"/>
    <property type="match status" value="1"/>
</dbReference>
<dbReference type="InterPro" id="IPR002999">
    <property type="entry name" value="Tudor"/>
</dbReference>
<keyword evidence="4" id="KW-1185">Reference proteome</keyword>
<evidence type="ECO:0000313" key="4">
    <source>
        <dbReference type="Proteomes" id="UP000095280"/>
    </source>
</evidence>
<dbReference type="GO" id="GO:0004519">
    <property type="term" value="F:endonuclease activity"/>
    <property type="evidence" value="ECO:0007669"/>
    <property type="project" value="UniProtKB-KW"/>
</dbReference>
<feature type="region of interest" description="Disordered" evidence="1">
    <location>
        <begin position="654"/>
        <end position="673"/>
    </location>
</feature>
<dbReference type="SMART" id="SM00333">
    <property type="entry name" value="TUDOR"/>
    <property type="match status" value="1"/>
</dbReference>
<feature type="region of interest" description="Disordered" evidence="1">
    <location>
        <begin position="53"/>
        <end position="72"/>
    </location>
</feature>
<sequence length="958" mass="101114">MSSSTSTGSILSPRLTITCRSLSTMVNSEKSSSPFPSTSTCSMSRLISSSDGFWPSERMTSPSSLAEMVPPPSLSNSRKASCSSAISSSDRSICCWCSDMLPADLQATGFGALFGLAFPFGFFLRVWPQAATAQVLSANSLIIRARLDRESCCPPPEWRCHLTGLRSPDSDWACAAAREYLRRRLVSRDAVLSLDNDEGPGAAAAAGTLYLSDADGCRMSINTELVLAGLALATCHRLAGPEGEARRAKRGVWGGGGGGSGRSPSACFAATPGIGQVLSAVLEEVEDAASWRIQLADWKHSSGLASFRLYGVAAPLPGEPCHEAARFFVEARLLQKRLRLVVCEASFDCGAGASCVWPAGASSGWSCWLGVHPRAASPSCWHREERPPSCSEAGRDLVTAAASVIDSLCRAEASARADGRWLWSRQPNSGLSSADSLQHLAPGKQIDGTVVEVGNGDSLVIRPDPPLHAELFVRLQLAHLRPPAPPAGSPTPHRPLFEVPHLLEARELLRRRLLGRRIAARIKAAGQSAGLAASVRIVGEPARSADPAEALLRAGLAYLAPGAGEAPAALRAAEADARQRRAGVHAAGAHQPPRVQDLAGRGGQLAARRLPELVSAGPGLAAIVEFVASASRLRVYLPDRSLLAGFRLDGVACPQPPPASSKQKSGFSGGSGDPGWQAAARFVKELCLQRDVRVSVTGSDSGGNLIGQLELPDGRSLADVLVERTAFRSATTGPPQSEICGISEVKPDGLFFIQVTRHGEQFEQMSASLQAAMQSAPAGGFDPPASGGLFAARFSQDGQWYRARLLHRHPAGSRSLTVRFVDFGNDEATAASELAPLPAELQSPPLVPFAHACRLALVRTADAFAASHSQTLCAALGANDGREWTVRLMTVETGRSAADEAEVWRVALCDAAGVDLAESLIEQGCLVVDESESAAAAACTWWSELLARYIAKQQQQQQ</sequence>
<dbReference type="WBParaSite" id="maker-uti_cns_0017972-snap-gene-0.2-mRNA-1">
    <property type="protein sequence ID" value="maker-uti_cns_0017972-snap-gene-0.2-mRNA-1"/>
    <property type="gene ID" value="maker-uti_cns_0017972-snap-gene-0.2"/>
</dbReference>
<evidence type="ECO:0000313" key="5">
    <source>
        <dbReference type="WBParaSite" id="maker-uti_cns_0017972-snap-gene-0.2-mRNA-1"/>
    </source>
</evidence>